<sequence length="172" mass="19502">MAQKISLFSNKFQNRFIIDRQGLVDIDVVETHQDRLDATWEWTGANLVVGPGGAPAQGFGQKGRLRRPGFISGNFWLTIADFDGNRIHTKFIDEAIVDPEVVEEVRQNSTFILEKGLIDPNHVSFRSARFPDLFIQQVNFQLFAKPARPQFPEEFQAATFRIVQPALDASNQ</sequence>
<accession>A0ABD6QCP3</accession>
<dbReference type="Pfam" id="PF05270">
    <property type="entry name" value="AbfB"/>
    <property type="match status" value="1"/>
</dbReference>
<dbReference type="EMBL" id="MBER01000173">
    <property type="protein sequence ID" value="OMC34225.1"/>
    <property type="molecule type" value="Genomic_DNA"/>
</dbReference>
<protein>
    <recommendedName>
        <fullName evidence="1">Alpha-L-arabinofuranosidase B arabinose-binding domain-containing protein</fullName>
    </recommendedName>
</protein>
<dbReference type="Proteomes" id="UP000187001">
    <property type="component" value="Unassembled WGS sequence"/>
</dbReference>
<dbReference type="Gene3D" id="2.80.10.50">
    <property type="match status" value="1"/>
</dbReference>
<dbReference type="RefSeq" id="WP_076207932.1">
    <property type="nucleotide sequence ID" value="NZ_MBER01000173.1"/>
</dbReference>
<dbReference type="InterPro" id="IPR007934">
    <property type="entry name" value="AbfB_ABD"/>
</dbReference>
<comment type="caution">
    <text evidence="2">The sequence shown here is derived from an EMBL/GenBank/DDBJ whole genome shotgun (WGS) entry which is preliminary data.</text>
</comment>
<organism evidence="2 3">
    <name type="scientific">Mycolicibacterium fortuitum</name>
    <name type="common">Mycobacterium fortuitum</name>
    <dbReference type="NCBI Taxonomy" id="1766"/>
    <lineage>
        <taxon>Bacteria</taxon>
        <taxon>Bacillati</taxon>
        <taxon>Actinomycetota</taxon>
        <taxon>Actinomycetes</taxon>
        <taxon>Mycobacteriales</taxon>
        <taxon>Mycobacteriaceae</taxon>
        <taxon>Mycolicibacterium</taxon>
    </lineage>
</organism>
<proteinExistence type="predicted"/>
<dbReference type="AlphaFoldDB" id="A0ABD6QCP3"/>
<gene>
    <name evidence="2" type="ORF">A5742_13935</name>
</gene>
<evidence type="ECO:0000313" key="2">
    <source>
        <dbReference type="EMBL" id="OMC34225.1"/>
    </source>
</evidence>
<name>A0ABD6QCP3_MYCFO</name>
<reference evidence="2 3" key="1">
    <citation type="submission" date="2016-07" db="EMBL/GenBank/DDBJ databases">
        <authorList>
            <person name="Sutton G."/>
            <person name="Brinkac L."/>
            <person name="Sanka R."/>
            <person name="Adams M."/>
            <person name="Lau E."/>
            <person name="Kumar A."/>
            <person name="Macaden R."/>
        </authorList>
    </citation>
    <scope>NUCLEOTIDE SEQUENCE [LARGE SCALE GENOMIC DNA]</scope>
    <source>
        <strain evidence="2 3">GA-0871</strain>
    </source>
</reference>
<feature type="domain" description="Alpha-L-arabinofuranosidase B arabinose-binding" evidence="1">
    <location>
        <begin position="97"/>
        <end position="163"/>
    </location>
</feature>
<dbReference type="SUPFAM" id="SSF110221">
    <property type="entry name" value="AbfB domain"/>
    <property type="match status" value="1"/>
</dbReference>
<evidence type="ECO:0000313" key="3">
    <source>
        <dbReference type="Proteomes" id="UP000187001"/>
    </source>
</evidence>
<evidence type="ECO:0000259" key="1">
    <source>
        <dbReference type="Pfam" id="PF05270"/>
    </source>
</evidence>
<dbReference type="InterPro" id="IPR036195">
    <property type="entry name" value="AbfB_ABD_sf"/>
</dbReference>